<comment type="caution">
    <text evidence="8">The sequence shown here is derived from an EMBL/GenBank/DDBJ whole genome shotgun (WGS) entry which is preliminary data.</text>
</comment>
<feature type="transmembrane region" description="Helical" evidence="6">
    <location>
        <begin position="201"/>
        <end position="221"/>
    </location>
</feature>
<name>A0A0A2STL0_9GAMM</name>
<accession>A0A0A2STL0</accession>
<dbReference type="Proteomes" id="UP000054422">
    <property type="component" value="Unassembled WGS sequence"/>
</dbReference>
<sequence>MMKNLIFLAIGMFTVGCSSFLIAGLLPQIGQTIGQSIAITGQGITLFSLTYFLSAPLFSMLFINKSVKRIIQFALTVFILGHLITLVSENIALFLIGRAFAGIGAGIFTPLCITIAIHLVNPSAKGRVLSFVWGANSAGVVFGVPFGLYLCSLFHWQTSIAYIVTLGLLALIGFSLQNADIMLPKSPSFGDRLRLFVDQKILSVIGITCFTSLASLGLYSYVAPIQSGSPNSLTMTLFIWGLGGFTGSSLVGIFIDRTEKPRVIMAFILVGLMLTIISIPFTKNLPYWGLIPFFMWGAFGWATTTPQQHILLELHEQQGNILAAINASAIGLGGALGTTLGGLIITSGFREIYLPFPAATLLLVVLICQLILIKNSKRNILRE</sequence>
<dbReference type="EMBL" id="JNCF01000005">
    <property type="protein sequence ID" value="KGP64102.1"/>
    <property type="molecule type" value="Genomic_DNA"/>
</dbReference>
<evidence type="ECO:0000256" key="2">
    <source>
        <dbReference type="ARBA" id="ARBA00022475"/>
    </source>
</evidence>
<proteinExistence type="predicted"/>
<comment type="subcellular location">
    <subcellularLocation>
        <location evidence="1">Cell membrane</location>
        <topology evidence="1">Multi-pass membrane protein</topology>
    </subcellularLocation>
</comment>
<evidence type="ECO:0000313" key="9">
    <source>
        <dbReference type="Proteomes" id="UP000054422"/>
    </source>
</evidence>
<feature type="transmembrane region" description="Helical" evidence="6">
    <location>
        <begin position="44"/>
        <end position="63"/>
    </location>
</feature>
<dbReference type="GO" id="GO:0022857">
    <property type="term" value="F:transmembrane transporter activity"/>
    <property type="evidence" value="ECO:0007669"/>
    <property type="project" value="InterPro"/>
</dbReference>
<dbReference type="PANTHER" id="PTHR43124">
    <property type="entry name" value="PURINE EFFLUX PUMP PBUE"/>
    <property type="match status" value="1"/>
</dbReference>
<feature type="transmembrane region" description="Helical" evidence="6">
    <location>
        <begin position="160"/>
        <end position="181"/>
    </location>
</feature>
<dbReference type="PROSITE" id="PS51257">
    <property type="entry name" value="PROKAR_LIPOPROTEIN"/>
    <property type="match status" value="1"/>
</dbReference>
<feature type="transmembrane region" description="Helical" evidence="6">
    <location>
        <begin position="99"/>
        <end position="121"/>
    </location>
</feature>
<dbReference type="PROSITE" id="PS50850">
    <property type="entry name" value="MFS"/>
    <property type="match status" value="1"/>
</dbReference>
<evidence type="ECO:0000259" key="7">
    <source>
        <dbReference type="PROSITE" id="PS50850"/>
    </source>
</evidence>
<dbReference type="CDD" id="cd17324">
    <property type="entry name" value="MFS_NepI_like"/>
    <property type="match status" value="1"/>
</dbReference>
<dbReference type="InterPro" id="IPR050189">
    <property type="entry name" value="MFS_Efflux_Transporters"/>
</dbReference>
<keyword evidence="3 6" id="KW-0812">Transmembrane</keyword>
<dbReference type="Gene3D" id="1.20.1250.20">
    <property type="entry name" value="MFS general substrate transporter like domains"/>
    <property type="match status" value="2"/>
</dbReference>
<feature type="transmembrane region" description="Helical" evidence="6">
    <location>
        <begin position="285"/>
        <end position="302"/>
    </location>
</feature>
<dbReference type="InterPro" id="IPR036259">
    <property type="entry name" value="MFS_trans_sf"/>
</dbReference>
<organism evidence="8 9">
    <name type="scientific">Legionella norrlandica</name>
    <dbReference type="NCBI Taxonomy" id="1498499"/>
    <lineage>
        <taxon>Bacteria</taxon>
        <taxon>Pseudomonadati</taxon>
        <taxon>Pseudomonadota</taxon>
        <taxon>Gammaproteobacteria</taxon>
        <taxon>Legionellales</taxon>
        <taxon>Legionellaceae</taxon>
        <taxon>Legionella</taxon>
    </lineage>
</organism>
<keyword evidence="9" id="KW-1185">Reference proteome</keyword>
<dbReference type="OrthoDB" id="9788453at2"/>
<feature type="transmembrane region" description="Helical" evidence="6">
    <location>
        <begin position="128"/>
        <end position="148"/>
    </location>
</feature>
<dbReference type="SUPFAM" id="SSF103473">
    <property type="entry name" value="MFS general substrate transporter"/>
    <property type="match status" value="1"/>
</dbReference>
<dbReference type="GO" id="GO:0005886">
    <property type="term" value="C:plasma membrane"/>
    <property type="evidence" value="ECO:0007669"/>
    <property type="project" value="UniProtKB-SubCell"/>
</dbReference>
<dbReference type="PANTHER" id="PTHR43124:SF10">
    <property type="entry name" value="PURINE EFFLUX PUMP PBUE"/>
    <property type="match status" value="1"/>
</dbReference>
<feature type="domain" description="Major facilitator superfamily (MFS) profile" evidence="7">
    <location>
        <begin position="4"/>
        <end position="377"/>
    </location>
</feature>
<dbReference type="InterPro" id="IPR011701">
    <property type="entry name" value="MFS"/>
</dbReference>
<dbReference type="STRING" id="1498499.EP47_08125"/>
<evidence type="ECO:0000256" key="3">
    <source>
        <dbReference type="ARBA" id="ARBA00022692"/>
    </source>
</evidence>
<feature type="transmembrane region" description="Helical" evidence="6">
    <location>
        <begin position="233"/>
        <end position="255"/>
    </location>
</feature>
<dbReference type="Pfam" id="PF07690">
    <property type="entry name" value="MFS_1"/>
    <property type="match status" value="1"/>
</dbReference>
<feature type="transmembrane region" description="Helical" evidence="6">
    <location>
        <begin position="262"/>
        <end position="279"/>
    </location>
</feature>
<dbReference type="InterPro" id="IPR020846">
    <property type="entry name" value="MFS_dom"/>
</dbReference>
<evidence type="ECO:0000256" key="6">
    <source>
        <dbReference type="SAM" id="Phobius"/>
    </source>
</evidence>
<keyword evidence="5 6" id="KW-0472">Membrane</keyword>
<reference evidence="8 9" key="1">
    <citation type="submission" date="2014-05" db="EMBL/GenBank/DDBJ databases">
        <authorList>
            <person name="Rizzardi K."/>
            <person name="Winiecka-Krusnell J."/>
            <person name="Ramliden M."/>
            <person name="Alm E."/>
            <person name="Andersson S."/>
            <person name="Byfors S."/>
        </authorList>
    </citation>
    <scope>NUCLEOTIDE SEQUENCE [LARGE SCALE GENOMIC DNA]</scope>
    <source>
        <strain evidence="8 9">LEGN</strain>
    </source>
</reference>
<keyword evidence="4 6" id="KW-1133">Transmembrane helix</keyword>
<feature type="transmembrane region" description="Helical" evidence="6">
    <location>
        <begin position="323"/>
        <end position="346"/>
    </location>
</feature>
<evidence type="ECO:0000256" key="4">
    <source>
        <dbReference type="ARBA" id="ARBA00022989"/>
    </source>
</evidence>
<feature type="transmembrane region" description="Helical" evidence="6">
    <location>
        <begin position="70"/>
        <end position="87"/>
    </location>
</feature>
<dbReference type="AlphaFoldDB" id="A0A0A2STL0"/>
<protein>
    <submittedName>
        <fullName evidence="8">MFS transporter</fullName>
    </submittedName>
</protein>
<evidence type="ECO:0000256" key="1">
    <source>
        <dbReference type="ARBA" id="ARBA00004651"/>
    </source>
</evidence>
<feature type="transmembrane region" description="Helical" evidence="6">
    <location>
        <begin position="352"/>
        <end position="373"/>
    </location>
</feature>
<evidence type="ECO:0000313" key="8">
    <source>
        <dbReference type="EMBL" id="KGP64102.1"/>
    </source>
</evidence>
<keyword evidence="2" id="KW-1003">Cell membrane</keyword>
<gene>
    <name evidence="8" type="ORF">EP47_08125</name>
</gene>
<evidence type="ECO:0000256" key="5">
    <source>
        <dbReference type="ARBA" id="ARBA00023136"/>
    </source>
</evidence>
<dbReference type="RefSeq" id="WP_035887240.1">
    <property type="nucleotide sequence ID" value="NZ_JNCF01000005.1"/>
</dbReference>